<dbReference type="FunFam" id="3.40.50.720:FF:000047">
    <property type="entry name" value="NADP-dependent L-serine/L-allo-threonine dehydrogenase"/>
    <property type="match status" value="1"/>
</dbReference>
<dbReference type="SUPFAM" id="SSF51735">
    <property type="entry name" value="NAD(P)-binding Rossmann-fold domains"/>
    <property type="match status" value="1"/>
</dbReference>
<evidence type="ECO:0000256" key="1">
    <source>
        <dbReference type="ARBA" id="ARBA00006484"/>
    </source>
</evidence>
<dbReference type="PANTHER" id="PTHR42901">
    <property type="entry name" value="ALCOHOL DEHYDROGENASE"/>
    <property type="match status" value="1"/>
</dbReference>
<keyword evidence="5" id="KW-1185">Reference proteome</keyword>
<keyword evidence="2" id="KW-0560">Oxidoreductase</keyword>
<protein>
    <submittedName>
        <fullName evidence="4">SDR family NAD(P)-dependent oxidoreductase</fullName>
    </submittedName>
</protein>
<dbReference type="PANTHER" id="PTHR42901:SF1">
    <property type="entry name" value="ALCOHOL DEHYDROGENASE"/>
    <property type="match status" value="1"/>
</dbReference>
<dbReference type="RefSeq" id="WP_121785427.1">
    <property type="nucleotide sequence ID" value="NZ_CP033073.1"/>
</dbReference>
<accession>A0A3G2J6S6</accession>
<evidence type="ECO:0000313" key="5">
    <source>
        <dbReference type="Proteomes" id="UP000268329"/>
    </source>
</evidence>
<name>A0A3G2J6S6_9ACTN</name>
<dbReference type="GO" id="GO:0016616">
    <property type="term" value="F:oxidoreductase activity, acting on the CH-OH group of donors, NAD or NADP as acceptor"/>
    <property type="evidence" value="ECO:0007669"/>
    <property type="project" value="UniProtKB-ARBA"/>
</dbReference>
<organism evidence="4 5">
    <name type="scientific">Streptomyces dangxiongensis</name>
    <dbReference type="NCBI Taxonomy" id="1442032"/>
    <lineage>
        <taxon>Bacteria</taxon>
        <taxon>Bacillati</taxon>
        <taxon>Actinomycetota</taxon>
        <taxon>Actinomycetes</taxon>
        <taxon>Kitasatosporales</taxon>
        <taxon>Streptomycetaceae</taxon>
        <taxon>Streptomyces</taxon>
    </lineage>
</organism>
<dbReference type="EMBL" id="CP033073">
    <property type="protein sequence ID" value="AYN37918.1"/>
    <property type="molecule type" value="Genomic_DNA"/>
</dbReference>
<dbReference type="InterPro" id="IPR002347">
    <property type="entry name" value="SDR_fam"/>
</dbReference>
<dbReference type="Gene3D" id="3.40.50.720">
    <property type="entry name" value="NAD(P)-binding Rossmann-like Domain"/>
    <property type="match status" value="1"/>
</dbReference>
<dbReference type="OrthoDB" id="5178125at2"/>
<dbReference type="Proteomes" id="UP000268329">
    <property type="component" value="Chromosome"/>
</dbReference>
<dbReference type="PRINTS" id="PR00081">
    <property type="entry name" value="GDHRDH"/>
</dbReference>
<evidence type="ECO:0000313" key="4">
    <source>
        <dbReference type="EMBL" id="AYN37918.1"/>
    </source>
</evidence>
<comment type="similarity">
    <text evidence="1 3">Belongs to the short-chain dehydrogenases/reductases (SDR) family.</text>
</comment>
<sequence>MSDGTERRGTALVSGASSGFGARIAQVLSARGYAVIALARRAERLKTLAEEDPYRAILPVVADVRDPDSLARALAELPVEYRDISVLVNNAGLSKGFGPLQEGGSPEWREMIDTNVTGVLNLTEIVLPRLVARGDGHVVNVGSIAAEYPYLGGNVYAATKAFVHQLSLNMRVDLQGTGVRVSCVAPGMARTEFAQVRYEGDETRAAALYAGVTPLTADDVAQGIAWCLDRPPHVNVNMIELMPVDQPFGLGFAGNRNGGPGACGEPDAS</sequence>
<reference evidence="4 5" key="1">
    <citation type="submission" date="2018-10" db="EMBL/GenBank/DDBJ databases">
        <title>The genome of Streptomyces dangxiongensis Z022.</title>
        <authorList>
            <person name="Zhang B."/>
        </authorList>
    </citation>
    <scope>NUCLEOTIDE SEQUENCE [LARGE SCALE GENOMIC DNA]</scope>
    <source>
        <strain evidence="4 5">Z022</strain>
    </source>
</reference>
<dbReference type="Pfam" id="PF00106">
    <property type="entry name" value="adh_short"/>
    <property type="match status" value="1"/>
</dbReference>
<dbReference type="InterPro" id="IPR036291">
    <property type="entry name" value="NAD(P)-bd_dom_sf"/>
</dbReference>
<dbReference type="PROSITE" id="PS00061">
    <property type="entry name" value="ADH_SHORT"/>
    <property type="match status" value="1"/>
</dbReference>
<dbReference type="InterPro" id="IPR020904">
    <property type="entry name" value="Sc_DH/Rdtase_CS"/>
</dbReference>
<evidence type="ECO:0000256" key="2">
    <source>
        <dbReference type="ARBA" id="ARBA00023002"/>
    </source>
</evidence>
<dbReference type="PRINTS" id="PR00080">
    <property type="entry name" value="SDRFAMILY"/>
</dbReference>
<dbReference type="AlphaFoldDB" id="A0A3G2J6S6"/>
<proteinExistence type="inferred from homology"/>
<dbReference type="KEGG" id="sdd:D9753_01930"/>
<gene>
    <name evidence="4" type="ORF">D9753_01930</name>
</gene>
<evidence type="ECO:0000256" key="3">
    <source>
        <dbReference type="RuleBase" id="RU000363"/>
    </source>
</evidence>